<evidence type="ECO:0000259" key="1">
    <source>
        <dbReference type="SMART" id="SM00421"/>
    </source>
</evidence>
<dbReference type="PANTHER" id="PTHR43433">
    <property type="entry name" value="HYDROLASE, ALPHA/BETA FOLD FAMILY PROTEIN"/>
    <property type="match status" value="1"/>
</dbReference>
<dbReference type="RefSeq" id="WP_149787488.1">
    <property type="nucleotide sequence ID" value="NZ_FNIO01000002.1"/>
</dbReference>
<dbReference type="Gene3D" id="3.40.50.1820">
    <property type="entry name" value="alpha/beta hydrolase"/>
    <property type="match status" value="1"/>
</dbReference>
<dbReference type="GO" id="GO:0006355">
    <property type="term" value="P:regulation of DNA-templated transcription"/>
    <property type="evidence" value="ECO:0007669"/>
    <property type="project" value="InterPro"/>
</dbReference>
<reference evidence="2 3" key="1">
    <citation type="submission" date="2016-11" db="EMBL/GenBank/DDBJ databases">
        <authorList>
            <person name="Varghese N."/>
            <person name="Submissions S."/>
        </authorList>
    </citation>
    <scope>NUCLEOTIDE SEQUENCE [LARGE SCALE GENOMIC DNA]</scope>
    <source>
        <strain evidence="2 3">DSM 29620</strain>
    </source>
</reference>
<dbReference type="SUPFAM" id="SSF46894">
    <property type="entry name" value="C-terminal effector domain of the bipartite response regulators"/>
    <property type="match status" value="1"/>
</dbReference>
<dbReference type="InterPro" id="IPR000792">
    <property type="entry name" value="Tscrpt_reg_LuxR_C"/>
</dbReference>
<evidence type="ECO:0000313" key="2">
    <source>
        <dbReference type="EMBL" id="SHK42230.1"/>
    </source>
</evidence>
<dbReference type="GO" id="GO:0003677">
    <property type="term" value="F:DNA binding"/>
    <property type="evidence" value="ECO:0007669"/>
    <property type="project" value="InterPro"/>
</dbReference>
<dbReference type="SMART" id="SM00421">
    <property type="entry name" value="HTH_LUXR"/>
    <property type="match status" value="1"/>
</dbReference>
<dbReference type="Pfam" id="PF00561">
    <property type="entry name" value="Abhydrolase_1"/>
    <property type="match status" value="1"/>
</dbReference>
<sequence>MPKDEDRDAVFSRLLEVTYSSTADPALYDDLVQVWENYMARTPDLDRQGPHLTHFNRALGIFAAMGRRRRKHGRDEQLVASFTTPAFLCSRDMTLRHMNAAARALLDGGEADPLRQPDLARAVRTLTATRRTDIVPLPDGEGRLTDCAVISLQDGTGEDGAETGDPACLVVLTKPGQADSPAWTRLSERFELSAAEAGVLHGLVGGQTPDRIAAARGVSVNTVRTQIRRLLEKTGAASLADLVRQTLLICTQLETVALATRLGGRNDGGADDDLHSILTSDGRLLSFREMGDPRGRPLLFLHNMMGGTALPPHIQRLARDTGWRIIAPSRPGFGASDSVSLSGMALVERTARDCRELLDHLGIDAALVLGLMSSAGIAVTFAHMYPRRCAGLLNVAHGAVMDDRMIALMPNPTRTMAQTYLRSALALRFLTRVAVASIDVRGPQHMMRRILGLCPADARLADDPQILQSLGTMLQHTIVQGGEAFSKDGFVSLHDFSDTIRALDPAIPALVLLGAEDAIYRPDQARRLLPDLAAYPVEVLPDAGQYLFYSHTRTVLERATGLWQRGARRRAKNRPARLRNHQS</sequence>
<dbReference type="PANTHER" id="PTHR43433:SF5">
    <property type="entry name" value="AB HYDROLASE-1 DOMAIN-CONTAINING PROTEIN"/>
    <property type="match status" value="1"/>
</dbReference>
<name>A0A1H0EXE0_9RHOB</name>
<dbReference type="InterPro" id="IPR029058">
    <property type="entry name" value="AB_hydrolase_fold"/>
</dbReference>
<dbReference type="Proteomes" id="UP000324252">
    <property type="component" value="Unassembled WGS sequence"/>
</dbReference>
<feature type="domain" description="HTH luxR-type" evidence="1">
    <location>
        <begin position="189"/>
        <end position="246"/>
    </location>
</feature>
<protein>
    <submittedName>
        <fullName evidence="2">Pimeloyl-ACP methyl ester carboxylesterase</fullName>
    </submittedName>
</protein>
<evidence type="ECO:0000313" key="3">
    <source>
        <dbReference type="Proteomes" id="UP000324252"/>
    </source>
</evidence>
<accession>A0A1H0EXE0</accession>
<dbReference type="InterPro" id="IPR000073">
    <property type="entry name" value="AB_hydrolase_1"/>
</dbReference>
<organism evidence="2 3">
    <name type="scientific">Lutimaribacter pacificus</name>
    <dbReference type="NCBI Taxonomy" id="391948"/>
    <lineage>
        <taxon>Bacteria</taxon>
        <taxon>Pseudomonadati</taxon>
        <taxon>Pseudomonadota</taxon>
        <taxon>Alphaproteobacteria</taxon>
        <taxon>Rhodobacterales</taxon>
        <taxon>Roseobacteraceae</taxon>
        <taxon>Lutimaribacter</taxon>
    </lineage>
</organism>
<dbReference type="OrthoDB" id="8107794at2"/>
<proteinExistence type="predicted"/>
<dbReference type="InterPro" id="IPR050471">
    <property type="entry name" value="AB_hydrolase"/>
</dbReference>
<gene>
    <name evidence="2" type="ORF">SAMN05444142_105105</name>
</gene>
<keyword evidence="3" id="KW-1185">Reference proteome</keyword>
<dbReference type="Pfam" id="PF00196">
    <property type="entry name" value="GerE"/>
    <property type="match status" value="1"/>
</dbReference>
<dbReference type="InterPro" id="IPR000639">
    <property type="entry name" value="Epox_hydrolase-like"/>
</dbReference>
<dbReference type="SUPFAM" id="SSF53474">
    <property type="entry name" value="alpha/beta-Hydrolases"/>
    <property type="match status" value="1"/>
</dbReference>
<dbReference type="PRINTS" id="PR00412">
    <property type="entry name" value="EPOXHYDRLASE"/>
</dbReference>
<dbReference type="AlphaFoldDB" id="A0A1H0EXE0"/>
<dbReference type="Gene3D" id="1.10.10.10">
    <property type="entry name" value="Winged helix-like DNA-binding domain superfamily/Winged helix DNA-binding domain"/>
    <property type="match status" value="1"/>
</dbReference>
<dbReference type="InterPro" id="IPR036388">
    <property type="entry name" value="WH-like_DNA-bd_sf"/>
</dbReference>
<dbReference type="InterPro" id="IPR016032">
    <property type="entry name" value="Sig_transdc_resp-reg_C-effctor"/>
</dbReference>
<dbReference type="EMBL" id="FQZZ01000005">
    <property type="protein sequence ID" value="SHK42230.1"/>
    <property type="molecule type" value="Genomic_DNA"/>
</dbReference>
<dbReference type="GO" id="GO:0003824">
    <property type="term" value="F:catalytic activity"/>
    <property type="evidence" value="ECO:0007669"/>
    <property type="project" value="InterPro"/>
</dbReference>